<feature type="domain" description="J" evidence="2">
    <location>
        <begin position="66"/>
        <end position="130"/>
    </location>
</feature>
<dbReference type="PROSITE" id="PS00636">
    <property type="entry name" value="DNAJ_1"/>
    <property type="match status" value="1"/>
</dbReference>
<evidence type="ECO:0000313" key="4">
    <source>
        <dbReference type="Proteomes" id="UP001159364"/>
    </source>
</evidence>
<dbReference type="InterPro" id="IPR018253">
    <property type="entry name" value="DnaJ_domain_CS"/>
</dbReference>
<dbReference type="Gene3D" id="1.10.287.110">
    <property type="entry name" value="DnaJ domain"/>
    <property type="match status" value="1"/>
</dbReference>
<keyword evidence="4" id="KW-1185">Reference proteome</keyword>
<feature type="region of interest" description="Disordered" evidence="1">
    <location>
        <begin position="806"/>
        <end position="828"/>
    </location>
</feature>
<dbReference type="PANTHER" id="PTHR44137:SF51">
    <property type="entry name" value="MOLECULAR CHAPERONE HSP40_DNAJ FAMILY PROTEIN"/>
    <property type="match status" value="1"/>
</dbReference>
<dbReference type="PROSITE" id="PS50076">
    <property type="entry name" value="DNAJ_2"/>
    <property type="match status" value="1"/>
</dbReference>
<name>A0AAV8SKQ3_9ROSI</name>
<dbReference type="InterPro" id="IPR001623">
    <property type="entry name" value="DnaJ_domain"/>
</dbReference>
<sequence>MECNKKEAVKAKSVAEKKFADKDIVEAKRFALKAQSLYPDLDGITQFLATLDVFISAEQTTSGEVDWYKVLGVDPLADDDTIRKHYRKLALLLHPDKNKSVGADGAFKIISDAWSLLSDKIKKIAYDQKQKVGNMYQRVPNWTSHVPNHQNGFHNIFNCSNSYACTLNGAVHSNLTPSHSSKSNTFWTTCDACKLQFEYLRVYMNRSLCCHNCRYPFIAVETPPPPIHGRDHSAPGNSFMRSQNCYPNSRFEYLHVKRKNPEPATSMGAAVHPGAYSSTINVGNVPSAAFMSSQHDKLKRNYEEASVAYMRGETFQPKPQPHKKMATDSATRSLNPGSSSVPKGEVLKKKRHAEEQRTGKHPKEKANQMGNENGDFDSVGSQKGRFYVRRSISTRELSQLEVRNILMEKSKKDIRAKINEWNTIAAASRTSAMASVPIISEKEIEKENQGKNCTPDGTIADASKNQEFVDIKIKADVSLAVSASDNNALDGKDVNPLSMIVSDPDFHDFDHDRSEMSFAKNQVWAAYDDDDGMPRYYAMIHQVMSLKPFKVQISWLNSKSNHELAPINWIGSGFYKTIGDFWIGKREVNKSLNSFSHKVKWTKGLRGTIKIFPRKGDVWALYRNWSPNWNELTPDEVIHKYDMVEVLKDYNEERGVTVVPLIKVAGLKTVFRWHFDPTRIRTIPKEEMFRFSHMVPSYMLTGHEGQKAPKGCWELDPASTPLELLQVLTEVQVKEMVEIIDKVEEEAHDGDCKRVKDEELVKGRNILEGNHVQLSARDEELVKSGNTLEGNHVQLSATDEELVKGGNTLGGSHVQFSARDDEVTKPDVNDTNKDKIIVYKRRRYRK</sequence>
<dbReference type="CDD" id="cd06257">
    <property type="entry name" value="DnaJ"/>
    <property type="match status" value="1"/>
</dbReference>
<evidence type="ECO:0000256" key="1">
    <source>
        <dbReference type="SAM" id="MobiDB-lite"/>
    </source>
</evidence>
<feature type="compositionally biased region" description="Basic and acidic residues" evidence="1">
    <location>
        <begin position="818"/>
        <end position="828"/>
    </location>
</feature>
<organism evidence="3 4">
    <name type="scientific">Erythroxylum novogranatense</name>
    <dbReference type="NCBI Taxonomy" id="1862640"/>
    <lineage>
        <taxon>Eukaryota</taxon>
        <taxon>Viridiplantae</taxon>
        <taxon>Streptophyta</taxon>
        <taxon>Embryophyta</taxon>
        <taxon>Tracheophyta</taxon>
        <taxon>Spermatophyta</taxon>
        <taxon>Magnoliopsida</taxon>
        <taxon>eudicotyledons</taxon>
        <taxon>Gunneridae</taxon>
        <taxon>Pentapetalae</taxon>
        <taxon>rosids</taxon>
        <taxon>fabids</taxon>
        <taxon>Malpighiales</taxon>
        <taxon>Erythroxylaceae</taxon>
        <taxon>Erythroxylum</taxon>
    </lineage>
</organism>
<protein>
    <recommendedName>
        <fullName evidence="2">J domain-containing protein</fullName>
    </recommendedName>
</protein>
<evidence type="ECO:0000313" key="3">
    <source>
        <dbReference type="EMBL" id="KAJ8752630.1"/>
    </source>
</evidence>
<evidence type="ECO:0000259" key="2">
    <source>
        <dbReference type="PROSITE" id="PS50076"/>
    </source>
</evidence>
<comment type="caution">
    <text evidence="3">The sequence shown here is derived from an EMBL/GenBank/DDBJ whole genome shotgun (WGS) entry which is preliminary data.</text>
</comment>
<dbReference type="SMART" id="SM00271">
    <property type="entry name" value="DnaJ"/>
    <property type="match status" value="1"/>
</dbReference>
<dbReference type="InterPro" id="IPR024593">
    <property type="entry name" value="DUF3444"/>
</dbReference>
<proteinExistence type="predicted"/>
<dbReference type="PRINTS" id="PR00625">
    <property type="entry name" value="JDOMAIN"/>
</dbReference>
<dbReference type="Pfam" id="PF00226">
    <property type="entry name" value="DnaJ"/>
    <property type="match status" value="1"/>
</dbReference>
<reference evidence="3 4" key="1">
    <citation type="submission" date="2021-09" db="EMBL/GenBank/DDBJ databases">
        <title>Genomic insights and catalytic innovation underlie evolution of tropane alkaloids biosynthesis.</title>
        <authorList>
            <person name="Wang Y.-J."/>
            <person name="Tian T."/>
            <person name="Huang J.-P."/>
            <person name="Huang S.-X."/>
        </authorList>
    </citation>
    <scope>NUCLEOTIDE SEQUENCE [LARGE SCALE GENOMIC DNA]</scope>
    <source>
        <strain evidence="3">KIB-2018</strain>
        <tissue evidence="3">Leaf</tissue>
    </source>
</reference>
<feature type="compositionally biased region" description="Polar residues" evidence="1">
    <location>
        <begin position="328"/>
        <end position="341"/>
    </location>
</feature>
<accession>A0AAV8SKQ3</accession>
<dbReference type="InterPro" id="IPR056988">
    <property type="entry name" value="Zn_ribbon_pln"/>
</dbReference>
<gene>
    <name evidence="3" type="ORF">K2173_005519</name>
</gene>
<dbReference type="PANTHER" id="PTHR44137">
    <property type="entry name" value="BNAC03G44070D PROTEIN"/>
    <property type="match status" value="1"/>
</dbReference>
<dbReference type="EMBL" id="JAIWQS010000010">
    <property type="protein sequence ID" value="KAJ8752630.1"/>
    <property type="molecule type" value="Genomic_DNA"/>
</dbReference>
<dbReference type="AlphaFoldDB" id="A0AAV8SKQ3"/>
<feature type="region of interest" description="Disordered" evidence="1">
    <location>
        <begin position="314"/>
        <end position="381"/>
    </location>
</feature>
<dbReference type="Pfam" id="PF23551">
    <property type="entry name" value="Zn_ribbon_20"/>
    <property type="match status" value="1"/>
</dbReference>
<dbReference type="Proteomes" id="UP001159364">
    <property type="component" value="Linkage Group LG10"/>
</dbReference>
<dbReference type="InterPro" id="IPR036869">
    <property type="entry name" value="J_dom_sf"/>
</dbReference>
<dbReference type="Pfam" id="PF11926">
    <property type="entry name" value="DUF3444"/>
    <property type="match status" value="1"/>
</dbReference>
<dbReference type="SUPFAM" id="SSF46565">
    <property type="entry name" value="Chaperone J-domain"/>
    <property type="match status" value="1"/>
</dbReference>